<reference evidence="3 4" key="1">
    <citation type="submission" date="2019-07" db="EMBL/GenBank/DDBJ databases">
        <title>complete genome sequencing of Ornithinimicrobium sp. H23M54.</title>
        <authorList>
            <person name="Bae J.-W."/>
            <person name="Lee S.-Y."/>
        </authorList>
    </citation>
    <scope>NUCLEOTIDE SEQUENCE [LARGE SCALE GENOMIC DNA]</scope>
    <source>
        <strain evidence="3 4">H23M54</strain>
    </source>
</reference>
<dbReference type="AlphaFoldDB" id="A0A516G7T6"/>
<evidence type="ECO:0000313" key="3">
    <source>
        <dbReference type="EMBL" id="QDO87581.1"/>
    </source>
</evidence>
<dbReference type="EMBL" id="CP041616">
    <property type="protein sequence ID" value="QDO87581.1"/>
    <property type="molecule type" value="Genomic_DNA"/>
</dbReference>
<evidence type="ECO:0000313" key="4">
    <source>
        <dbReference type="Proteomes" id="UP000315395"/>
    </source>
</evidence>
<accession>A0A516G7T6</accession>
<feature type="compositionally biased region" description="Low complexity" evidence="1">
    <location>
        <begin position="112"/>
        <end position="130"/>
    </location>
</feature>
<dbReference type="PROSITE" id="PS51257">
    <property type="entry name" value="PROKAR_LIPOPROTEIN"/>
    <property type="match status" value="1"/>
</dbReference>
<gene>
    <name evidence="3" type="ORF">FNH13_03880</name>
</gene>
<feature type="signal peptide" evidence="2">
    <location>
        <begin position="1"/>
        <end position="28"/>
    </location>
</feature>
<evidence type="ECO:0000256" key="2">
    <source>
        <dbReference type="SAM" id="SignalP"/>
    </source>
</evidence>
<dbReference type="Proteomes" id="UP000315395">
    <property type="component" value="Chromosome"/>
</dbReference>
<dbReference type="OrthoDB" id="5245184at2"/>
<protein>
    <submittedName>
        <fullName evidence="3">Uncharacterized protein</fullName>
    </submittedName>
</protein>
<sequence length="312" mass="31044">MKPRLLLNRRATSALAAAGLVLTLAACGSDDEPEVEPADPQTAVEAETSDGAGDETSGDDAASVRSEGVDETAGDGAAGGDDPTDATTGGTGESTDGGATGDEGSDDGTGADDGTAGSDDDGTAAAGDSGVEADIEAARAGLARYLEANMPETPQTSTNIPGCPAIEQTVLEAALAGVGYPDTVLGGWTTEIEWDEYEDVGDDVIGIVCGGDSDGDPNNSDYGVASGIAAVDLKGTAATPDMLFPGAEVQPGHAELGGEVVTMCDDDLCFALWNRDDLVIGTVLNTAGVDEASARALLDATLPTILETLATN</sequence>
<feature type="chain" id="PRO_5038720976" evidence="2">
    <location>
        <begin position="29"/>
        <end position="312"/>
    </location>
</feature>
<organism evidence="3 4">
    <name type="scientific">Ornithinimicrobium ciconiae</name>
    <dbReference type="NCBI Taxonomy" id="2594265"/>
    <lineage>
        <taxon>Bacteria</taxon>
        <taxon>Bacillati</taxon>
        <taxon>Actinomycetota</taxon>
        <taxon>Actinomycetes</taxon>
        <taxon>Micrococcales</taxon>
        <taxon>Ornithinimicrobiaceae</taxon>
        <taxon>Ornithinimicrobium</taxon>
    </lineage>
</organism>
<feature type="compositionally biased region" description="Low complexity" evidence="1">
    <location>
        <begin position="85"/>
        <end position="97"/>
    </location>
</feature>
<dbReference type="KEGG" id="orz:FNH13_03880"/>
<dbReference type="RefSeq" id="WP_143782258.1">
    <property type="nucleotide sequence ID" value="NZ_CP041616.1"/>
</dbReference>
<evidence type="ECO:0000256" key="1">
    <source>
        <dbReference type="SAM" id="MobiDB-lite"/>
    </source>
</evidence>
<feature type="region of interest" description="Disordered" evidence="1">
    <location>
        <begin position="29"/>
        <end position="132"/>
    </location>
</feature>
<proteinExistence type="predicted"/>
<keyword evidence="4" id="KW-1185">Reference proteome</keyword>
<keyword evidence="2" id="KW-0732">Signal</keyword>
<name>A0A516G7T6_9MICO</name>